<feature type="signal peptide" evidence="1">
    <location>
        <begin position="1"/>
        <end position="18"/>
    </location>
</feature>
<keyword evidence="5" id="KW-1185">Reference proteome</keyword>
<evidence type="ECO:0000313" key="4">
    <source>
        <dbReference type="EMBL" id="MFC4376610.1"/>
    </source>
</evidence>
<feature type="chain" id="PRO_5046989050" evidence="1">
    <location>
        <begin position="19"/>
        <end position="386"/>
    </location>
</feature>
<proteinExistence type="predicted"/>
<feature type="domain" description="DUF7373" evidence="3">
    <location>
        <begin position="239"/>
        <end position="383"/>
    </location>
</feature>
<dbReference type="Proteomes" id="UP001595844">
    <property type="component" value="Unassembled WGS sequence"/>
</dbReference>
<dbReference type="InterPro" id="IPR055797">
    <property type="entry name" value="DUF7373"/>
</dbReference>
<protein>
    <submittedName>
        <fullName evidence="4">Uncharacterized protein</fullName>
    </submittedName>
</protein>
<dbReference type="Pfam" id="PF24088">
    <property type="entry name" value="DUF7373"/>
    <property type="match status" value="1"/>
</dbReference>
<keyword evidence="1" id="KW-0732">Signal</keyword>
<dbReference type="InterPro" id="IPR056463">
    <property type="entry name" value="DUF7373_C"/>
</dbReference>
<accession>A0ABV8VQA5</accession>
<evidence type="ECO:0000256" key="1">
    <source>
        <dbReference type="SAM" id="SignalP"/>
    </source>
</evidence>
<sequence>MRYRVPWLAALLSLTLLAAACGDPALDHGDYALTPVAGEYDEVPSRARGIAVESVRIGERLVYADRIDPDLTHSEGGGVVAGVRGVNDMLSGAQRMALDPFDVLAGFGAIGSNGVSGDEQREKYLSIVIVALPDEAQADAAARAMAAADFEANLANAPLPVPEFPAALSHWRPGVPTVGSWLVWKNLVIRVFAKVLEPRAEVLTDLLTRTYRAQLAELDTFVPTPAAEVANLQMDADALLTKVVKTGDHWPDRWDFMVYGARSFALLLDRPADRLREFEEAQISAVAVSYDKFLHRAGDSAAARTFAEREEEALLADDYTVTSAAVSKLDGVSCYRAGRPKTTVDAPRRFACLVRHNEFVVRMYGNQESDLWQQAAAQYALLGGTW</sequence>
<gene>
    <name evidence="4" type="ORF">ACFO5K_21165</name>
</gene>
<evidence type="ECO:0000313" key="5">
    <source>
        <dbReference type="Proteomes" id="UP001595844"/>
    </source>
</evidence>
<dbReference type="RefSeq" id="WP_378565655.1">
    <property type="nucleotide sequence ID" value="NZ_JBHSDL010000025.1"/>
</dbReference>
<organism evidence="4 5">
    <name type="scientific">Nocardia halotolerans</name>
    <dbReference type="NCBI Taxonomy" id="1755878"/>
    <lineage>
        <taxon>Bacteria</taxon>
        <taxon>Bacillati</taxon>
        <taxon>Actinomycetota</taxon>
        <taxon>Actinomycetes</taxon>
        <taxon>Mycobacteriales</taxon>
        <taxon>Nocardiaceae</taxon>
        <taxon>Nocardia</taxon>
    </lineage>
</organism>
<evidence type="ECO:0000259" key="2">
    <source>
        <dbReference type="Pfam" id="PF24088"/>
    </source>
</evidence>
<evidence type="ECO:0000259" key="3">
    <source>
        <dbReference type="Pfam" id="PF24092"/>
    </source>
</evidence>
<name>A0ABV8VQA5_9NOCA</name>
<feature type="domain" description="DUF7373" evidence="2">
    <location>
        <begin position="41"/>
        <end position="233"/>
    </location>
</feature>
<dbReference type="Pfam" id="PF24092">
    <property type="entry name" value="DUF7373_C"/>
    <property type="match status" value="1"/>
</dbReference>
<reference evidence="5" key="1">
    <citation type="journal article" date="2019" name="Int. J. Syst. Evol. Microbiol.">
        <title>The Global Catalogue of Microorganisms (GCM) 10K type strain sequencing project: providing services to taxonomists for standard genome sequencing and annotation.</title>
        <authorList>
            <consortium name="The Broad Institute Genomics Platform"/>
            <consortium name="The Broad Institute Genome Sequencing Center for Infectious Disease"/>
            <person name="Wu L."/>
            <person name="Ma J."/>
        </authorList>
    </citation>
    <scope>NUCLEOTIDE SEQUENCE [LARGE SCALE GENOMIC DNA]</scope>
    <source>
        <strain evidence="5">IBRC-M 10490</strain>
    </source>
</reference>
<dbReference type="EMBL" id="JBHSDL010000025">
    <property type="protein sequence ID" value="MFC4376610.1"/>
    <property type="molecule type" value="Genomic_DNA"/>
</dbReference>
<dbReference type="PROSITE" id="PS51257">
    <property type="entry name" value="PROKAR_LIPOPROTEIN"/>
    <property type="match status" value="1"/>
</dbReference>
<comment type="caution">
    <text evidence="4">The sequence shown here is derived from an EMBL/GenBank/DDBJ whole genome shotgun (WGS) entry which is preliminary data.</text>
</comment>